<name>A0A0H2LP08_VARPD</name>
<feature type="region of interest" description="Disordered" evidence="1">
    <location>
        <begin position="217"/>
        <end position="267"/>
    </location>
</feature>
<evidence type="ECO:0000313" key="3">
    <source>
        <dbReference type="Proteomes" id="UP000035170"/>
    </source>
</evidence>
<dbReference type="PATRIC" id="fig|34073.19.peg.7063"/>
<dbReference type="RefSeq" id="WP_155419781.1">
    <property type="nucleotide sequence ID" value="NZ_JZWI01000085.1"/>
</dbReference>
<keyword evidence="3" id="KW-1185">Reference proteome</keyword>
<organism evidence="2 3">
    <name type="scientific">Variovorax paradoxus</name>
    <dbReference type="NCBI Taxonomy" id="34073"/>
    <lineage>
        <taxon>Bacteria</taxon>
        <taxon>Pseudomonadati</taxon>
        <taxon>Pseudomonadota</taxon>
        <taxon>Betaproteobacteria</taxon>
        <taxon>Burkholderiales</taxon>
        <taxon>Comamonadaceae</taxon>
        <taxon>Variovorax</taxon>
    </lineage>
</organism>
<comment type="caution">
    <text evidence="2">The sequence shown here is derived from an EMBL/GenBank/DDBJ whole genome shotgun (WGS) entry which is preliminary data.</text>
</comment>
<gene>
    <name evidence="2" type="ORF">VPARA_68350</name>
</gene>
<dbReference type="AlphaFoldDB" id="A0A0H2LP08"/>
<proteinExistence type="predicted"/>
<dbReference type="EMBL" id="JZWI01000085">
    <property type="protein sequence ID" value="KLN52063.1"/>
    <property type="molecule type" value="Genomic_DNA"/>
</dbReference>
<sequence>MGVTLNVGRGKIARALPNGNTLNVQPNADTVNVQEWIGQDGLGERISDSYLSYDEYSEYRRQNPDLDLPDYRPPKIRKPGTNANGNTIGAVVGETPSANAQAAQANPPVQAETPQEESWWNSWGSSVVHTVLDVGGAIPVVGIFSDGINAGIYAAEGDYANAAISGVSAAANLIPGGGAAAKAGKLAYAGGKMALKEAEKEVAEGLAKKTAREIEEAAAKKTGKDAETGGGGSKNNDTQVKKKVKPKPKCGQQGPYKDRNNHDNAGMNWDHVPSQAALLKAARQTKGAALTPGEITAIVDNAPTIAIPTQLHQKHSETYGGRQHQTVDGMKRPARDASDLQRAAKENTDKILDAIDEYDPGCKGSYRNAAKKITDMTNDDWKKWLKKTMKSASED</sequence>
<reference evidence="2 3" key="1">
    <citation type="submission" date="2015-03" db="EMBL/GenBank/DDBJ databases">
        <title>Genome sequence of Variovorax paradoxus TBEA6.</title>
        <authorList>
            <person name="Poehlein A."/>
            <person name="Schuldes J."/>
            <person name="Wuebbeler J.H."/>
            <person name="Hiessl S."/>
            <person name="Steinbuechel A."/>
            <person name="Daniel R."/>
        </authorList>
    </citation>
    <scope>NUCLEOTIDE SEQUENCE [LARGE SCALE GENOMIC DNA]</scope>
    <source>
        <strain evidence="2 3">TBEA6</strain>
    </source>
</reference>
<protein>
    <submittedName>
        <fullName evidence="2">Uncharacterized protein</fullName>
    </submittedName>
</protein>
<dbReference type="Proteomes" id="UP000035170">
    <property type="component" value="Unassembled WGS sequence"/>
</dbReference>
<evidence type="ECO:0000313" key="2">
    <source>
        <dbReference type="EMBL" id="KLN52063.1"/>
    </source>
</evidence>
<feature type="compositionally biased region" description="Basic and acidic residues" evidence="1">
    <location>
        <begin position="217"/>
        <end position="227"/>
    </location>
</feature>
<dbReference type="CDD" id="cd20745">
    <property type="entry name" value="FIX_RhsA_AHH_HNH-like"/>
    <property type="match status" value="1"/>
</dbReference>
<accession>A0A0H2LP08</accession>
<evidence type="ECO:0000256" key="1">
    <source>
        <dbReference type="SAM" id="MobiDB-lite"/>
    </source>
</evidence>